<dbReference type="Gene3D" id="3.30.1360.150">
    <property type="match status" value="1"/>
</dbReference>
<accession>A0ABT0A031</accession>
<dbReference type="Gene3D" id="3.40.720.10">
    <property type="entry name" value="Alkaline Phosphatase, subunit A"/>
    <property type="match status" value="1"/>
</dbReference>
<evidence type="ECO:0000256" key="1">
    <source>
        <dbReference type="ARBA" id="ARBA00022553"/>
    </source>
</evidence>
<proteinExistence type="predicted"/>
<feature type="chain" id="PRO_5045641128" evidence="4">
    <location>
        <begin position="22"/>
        <end position="551"/>
    </location>
</feature>
<reference evidence="5" key="1">
    <citation type="submission" date="2022-03" db="EMBL/GenBank/DDBJ databases">
        <authorList>
            <person name="Woo C.Y."/>
        </authorList>
    </citation>
    <scope>NUCLEOTIDE SEQUENCE</scope>
    <source>
        <strain evidence="5">CYS-01</strain>
    </source>
</reference>
<dbReference type="Pfam" id="PF01663">
    <property type="entry name" value="Phosphodiest"/>
    <property type="match status" value="1"/>
</dbReference>
<organism evidence="5 6">
    <name type="scientific">Pedobacter montanisoli</name>
    <dbReference type="NCBI Taxonomy" id="2923277"/>
    <lineage>
        <taxon>Bacteria</taxon>
        <taxon>Pseudomonadati</taxon>
        <taxon>Bacteroidota</taxon>
        <taxon>Sphingobacteriia</taxon>
        <taxon>Sphingobacteriales</taxon>
        <taxon>Sphingobacteriaceae</taxon>
        <taxon>Pedobacter</taxon>
    </lineage>
</organism>
<evidence type="ECO:0000313" key="5">
    <source>
        <dbReference type="EMBL" id="MCJ0743933.1"/>
    </source>
</evidence>
<keyword evidence="2" id="KW-0479">Metal-binding</keyword>
<dbReference type="EMBL" id="JALGBH010000002">
    <property type="protein sequence ID" value="MCJ0743933.1"/>
    <property type="molecule type" value="Genomic_DNA"/>
</dbReference>
<dbReference type="SUPFAM" id="SSF53649">
    <property type="entry name" value="Alkaline phosphatase-like"/>
    <property type="match status" value="1"/>
</dbReference>
<dbReference type="InterPro" id="IPR002591">
    <property type="entry name" value="Phosphodiest/P_Trfase"/>
</dbReference>
<dbReference type="CDD" id="cd16016">
    <property type="entry name" value="AP-SPAP"/>
    <property type="match status" value="1"/>
</dbReference>
<evidence type="ECO:0000256" key="2">
    <source>
        <dbReference type="ARBA" id="ARBA00022723"/>
    </source>
</evidence>
<keyword evidence="3 4" id="KW-0732">Signal</keyword>
<comment type="caution">
    <text evidence="5">The sequence shown here is derived from an EMBL/GenBank/DDBJ whole genome shotgun (WGS) entry which is preliminary data.</text>
</comment>
<dbReference type="InterPro" id="IPR026263">
    <property type="entry name" value="Alkaline_phosphatase_prok"/>
</dbReference>
<dbReference type="Proteomes" id="UP001165460">
    <property type="component" value="Unassembled WGS sequence"/>
</dbReference>
<sequence>MKIKQLFFFLFIISLAFTGTAQKPKAVINHTNGVQRPKLIVGMVVDQMRWDYLYRFNERYGNGGFKRLLNEGFSAENTYIPYVPTATACGHSSIYTGSVPAINGIIGNNWFDPLLKRDVYCTEDNGVVSVGSTSNAGKMSPKNLLTTTITDELRLATNFRSKVISVSLKDRGSILPGGHVANAAYWFDSSNGNWISSTHYIQQLPKWVNDFNAQKLVDKYFDKDWHTLYPITTYKQSTADDKPFEGKYKGEQAPVFPHLFKQFIGKDYELIKSSPYGNTFTLDLAKTAIKEENLGKNEVPDFLAVSLSSTDYIGHQFGPNSIEVEDTYLRLDKDLEDFFNYLDKTIGKGNYIFFLSADHGVTHAPGFTTENKLPGGGLAIRKYKTDLDSLLLKDFNVKKGISALQNNQVIFDLDIIKAANADYVKVKQSCIDYLNKQDAVLQAVDIKNISNATLPEEVKNRLINGYNAKRSGDIYVILKPGVYPSTSPGSGHAAWNPYDSHIPAVFMGWGVKPGKTNKRYYMTDIAPTLAALLHIQEPSGNIGTAITELIK</sequence>
<name>A0ABT0A031_9SPHI</name>
<dbReference type="PIRSF" id="PIRSF031924">
    <property type="entry name" value="Pi-irrepressible_AP"/>
    <property type="match status" value="1"/>
</dbReference>
<dbReference type="PANTHER" id="PTHR10151:SF120">
    <property type="entry name" value="BIS(5'-ADENOSYL)-TRIPHOSPHATASE"/>
    <property type="match status" value="1"/>
</dbReference>
<protein>
    <submittedName>
        <fullName evidence="5">Alkaline phosphatase family protein</fullName>
    </submittedName>
</protein>
<feature type="signal peptide" evidence="4">
    <location>
        <begin position="1"/>
        <end position="21"/>
    </location>
</feature>
<evidence type="ECO:0000256" key="4">
    <source>
        <dbReference type="SAM" id="SignalP"/>
    </source>
</evidence>
<gene>
    <name evidence="5" type="ORF">MMF97_14535</name>
</gene>
<keyword evidence="6" id="KW-1185">Reference proteome</keyword>
<keyword evidence="1" id="KW-0597">Phosphoprotein</keyword>
<dbReference type="InterPro" id="IPR017850">
    <property type="entry name" value="Alkaline_phosphatase_core_sf"/>
</dbReference>
<dbReference type="PANTHER" id="PTHR10151">
    <property type="entry name" value="ECTONUCLEOTIDE PYROPHOSPHATASE/PHOSPHODIESTERASE"/>
    <property type="match status" value="1"/>
</dbReference>
<dbReference type="NCBIfam" id="NF042991">
    <property type="entry name" value="alk_phos_PafA"/>
    <property type="match status" value="1"/>
</dbReference>
<evidence type="ECO:0000313" key="6">
    <source>
        <dbReference type="Proteomes" id="UP001165460"/>
    </source>
</evidence>
<evidence type="ECO:0000256" key="3">
    <source>
        <dbReference type="ARBA" id="ARBA00022729"/>
    </source>
</evidence>
<dbReference type="RefSeq" id="WP_243363282.1">
    <property type="nucleotide sequence ID" value="NZ_JALGBH010000002.1"/>
</dbReference>